<evidence type="ECO:0000256" key="1">
    <source>
        <dbReference type="SAM" id="MobiDB-lite"/>
    </source>
</evidence>
<reference evidence="3 4" key="1">
    <citation type="submission" date="2019-06" db="EMBL/GenBank/DDBJ databases">
        <title>Whole genome shotgun sequence of Cellulomonas uda NBRC 3747.</title>
        <authorList>
            <person name="Hosoyama A."/>
            <person name="Uohara A."/>
            <person name="Ohji S."/>
            <person name="Ichikawa N."/>
        </authorList>
    </citation>
    <scope>NUCLEOTIDE SEQUENCE [LARGE SCALE GENOMIC DNA]</scope>
    <source>
        <strain evidence="3 4">NBRC 3747</strain>
    </source>
</reference>
<dbReference type="InterPro" id="IPR039561">
    <property type="entry name" value="Peptidase_M15C"/>
</dbReference>
<dbReference type="GO" id="GO:0008233">
    <property type="term" value="F:peptidase activity"/>
    <property type="evidence" value="ECO:0007669"/>
    <property type="project" value="InterPro"/>
</dbReference>
<protein>
    <recommendedName>
        <fullName evidence="2">Peptidase M15C domain-containing protein</fullName>
    </recommendedName>
</protein>
<accession>A0A4Y3KA83</accession>
<feature type="compositionally biased region" description="Low complexity" evidence="1">
    <location>
        <begin position="56"/>
        <end position="82"/>
    </location>
</feature>
<sequence length="282" mass="30016">MTRRPPRRSWQDRTGAVVVCALGPVLVAVLAVGACSGPTATVTGGVTGGATGGTTGATQSVTGTPGTSPAARPTSARTTRPPRTSPTPPDDRRPPFRASVSRVDAALAARMHASWRPGCPVPLADLRHLRLRYVDFEGRVRDGELVVHADVATGVVQVFERLYDLEFPLRSLRLVDDFGADDEASMAADNTSAFNCRAVTGGTAWSEHSYGRAIDVNPVENPYVSGTYVAPPAGRAFLDRVPGPGVILADDEVVRAFAAQGWSWGGYWTRPVDHQHFSTTNR</sequence>
<dbReference type="Proteomes" id="UP000315842">
    <property type="component" value="Unassembled WGS sequence"/>
</dbReference>
<evidence type="ECO:0000259" key="2">
    <source>
        <dbReference type="Pfam" id="PF13539"/>
    </source>
</evidence>
<keyword evidence="4" id="KW-1185">Reference proteome</keyword>
<dbReference type="AlphaFoldDB" id="A0A4Y3KA83"/>
<name>A0A4Y3KA83_CELUD</name>
<dbReference type="Gene3D" id="3.30.1380.10">
    <property type="match status" value="1"/>
</dbReference>
<dbReference type="Pfam" id="PF13539">
    <property type="entry name" value="Peptidase_M15_4"/>
    <property type="match status" value="1"/>
</dbReference>
<feature type="compositionally biased region" description="Gly residues" evidence="1">
    <location>
        <begin position="45"/>
        <end position="55"/>
    </location>
</feature>
<organism evidence="3 4">
    <name type="scientific">Cellulomonas uda</name>
    <dbReference type="NCBI Taxonomy" id="1714"/>
    <lineage>
        <taxon>Bacteria</taxon>
        <taxon>Bacillati</taxon>
        <taxon>Actinomycetota</taxon>
        <taxon>Actinomycetes</taxon>
        <taxon>Micrococcales</taxon>
        <taxon>Cellulomonadaceae</taxon>
        <taxon>Cellulomonas</taxon>
    </lineage>
</organism>
<dbReference type="SUPFAM" id="SSF55166">
    <property type="entry name" value="Hedgehog/DD-peptidase"/>
    <property type="match status" value="1"/>
</dbReference>
<dbReference type="PROSITE" id="PS51257">
    <property type="entry name" value="PROKAR_LIPOPROTEIN"/>
    <property type="match status" value="1"/>
</dbReference>
<proteinExistence type="predicted"/>
<dbReference type="InterPro" id="IPR009045">
    <property type="entry name" value="Zn_M74/Hedgehog-like"/>
</dbReference>
<dbReference type="RefSeq" id="WP_141318892.1">
    <property type="nucleotide sequence ID" value="NZ_BJLP01000009.1"/>
</dbReference>
<evidence type="ECO:0000313" key="3">
    <source>
        <dbReference type="EMBL" id="GEA80324.1"/>
    </source>
</evidence>
<feature type="domain" description="Peptidase M15C" evidence="2">
    <location>
        <begin position="201"/>
        <end position="278"/>
    </location>
</feature>
<comment type="caution">
    <text evidence="3">The sequence shown here is derived from an EMBL/GenBank/DDBJ whole genome shotgun (WGS) entry which is preliminary data.</text>
</comment>
<dbReference type="EMBL" id="BJLP01000009">
    <property type="protein sequence ID" value="GEA80324.1"/>
    <property type="molecule type" value="Genomic_DNA"/>
</dbReference>
<evidence type="ECO:0000313" key="4">
    <source>
        <dbReference type="Proteomes" id="UP000315842"/>
    </source>
</evidence>
<gene>
    <name evidence="3" type="ORF">CUD01_07680</name>
</gene>
<feature type="region of interest" description="Disordered" evidence="1">
    <location>
        <begin position="43"/>
        <end position="97"/>
    </location>
</feature>